<protein>
    <submittedName>
        <fullName evidence="1">Uncharacterized protein</fullName>
    </submittedName>
</protein>
<sequence>ADCMGHIFFDDSECVLKVEAI</sequence>
<name>A0A0F9EPG0_9ZZZZ</name>
<feature type="non-terminal residue" evidence="1">
    <location>
        <position position="1"/>
    </location>
</feature>
<dbReference type="AlphaFoldDB" id="A0A0F9EPG0"/>
<dbReference type="EMBL" id="LAZR01024186">
    <property type="protein sequence ID" value="KKL76003.1"/>
    <property type="molecule type" value="Genomic_DNA"/>
</dbReference>
<accession>A0A0F9EPG0</accession>
<comment type="caution">
    <text evidence="1">The sequence shown here is derived from an EMBL/GenBank/DDBJ whole genome shotgun (WGS) entry which is preliminary data.</text>
</comment>
<gene>
    <name evidence="1" type="ORF">LCGC14_2049160</name>
</gene>
<organism evidence="1">
    <name type="scientific">marine sediment metagenome</name>
    <dbReference type="NCBI Taxonomy" id="412755"/>
    <lineage>
        <taxon>unclassified sequences</taxon>
        <taxon>metagenomes</taxon>
        <taxon>ecological metagenomes</taxon>
    </lineage>
</organism>
<reference evidence="1" key="1">
    <citation type="journal article" date="2015" name="Nature">
        <title>Complex archaea that bridge the gap between prokaryotes and eukaryotes.</title>
        <authorList>
            <person name="Spang A."/>
            <person name="Saw J.H."/>
            <person name="Jorgensen S.L."/>
            <person name="Zaremba-Niedzwiedzka K."/>
            <person name="Martijn J."/>
            <person name="Lind A.E."/>
            <person name="van Eijk R."/>
            <person name="Schleper C."/>
            <person name="Guy L."/>
            <person name="Ettema T.J."/>
        </authorList>
    </citation>
    <scope>NUCLEOTIDE SEQUENCE</scope>
</reference>
<evidence type="ECO:0000313" key="1">
    <source>
        <dbReference type="EMBL" id="KKL76003.1"/>
    </source>
</evidence>
<proteinExistence type="predicted"/>